<dbReference type="NCBIfam" id="TIGR01640">
    <property type="entry name" value="F_box_assoc_1"/>
    <property type="match status" value="2"/>
</dbReference>
<feature type="region of interest" description="Disordered" evidence="2">
    <location>
        <begin position="509"/>
        <end position="574"/>
    </location>
</feature>
<dbReference type="SUPFAM" id="SSF81383">
    <property type="entry name" value="F-box domain"/>
    <property type="match status" value="1"/>
</dbReference>
<dbReference type="Pfam" id="PF07734">
    <property type="entry name" value="FBA_1"/>
    <property type="match status" value="1"/>
</dbReference>
<protein>
    <recommendedName>
        <fullName evidence="3">F-box domain-containing protein</fullName>
    </recommendedName>
</protein>
<keyword evidence="1" id="KW-0175">Coiled coil</keyword>
<evidence type="ECO:0000313" key="5">
    <source>
        <dbReference type="Proteomes" id="UP001187471"/>
    </source>
</evidence>
<evidence type="ECO:0000259" key="3">
    <source>
        <dbReference type="SMART" id="SM00256"/>
    </source>
</evidence>
<name>A0AA88SP22_9ASTE</name>
<dbReference type="InterPro" id="IPR001810">
    <property type="entry name" value="F-box_dom"/>
</dbReference>
<keyword evidence="5" id="KW-1185">Reference proteome</keyword>
<dbReference type="InterPro" id="IPR017451">
    <property type="entry name" value="F-box-assoc_interact_dom"/>
</dbReference>
<proteinExistence type="predicted"/>
<dbReference type="Pfam" id="PF08268">
    <property type="entry name" value="FBA_3"/>
    <property type="match status" value="1"/>
</dbReference>
<evidence type="ECO:0000256" key="2">
    <source>
        <dbReference type="SAM" id="MobiDB-lite"/>
    </source>
</evidence>
<comment type="caution">
    <text evidence="4">The sequence shown here is derived from an EMBL/GenBank/DDBJ whole genome shotgun (WGS) entry which is preliminary data.</text>
</comment>
<dbReference type="Gene3D" id="1.20.1280.50">
    <property type="match status" value="1"/>
</dbReference>
<dbReference type="Proteomes" id="UP001187471">
    <property type="component" value="Unassembled WGS sequence"/>
</dbReference>
<dbReference type="PANTHER" id="PTHR31672:SF13">
    <property type="entry name" value="F-BOX PROTEIN CPR30-LIKE"/>
    <property type="match status" value="1"/>
</dbReference>
<feature type="coiled-coil region" evidence="1">
    <location>
        <begin position="866"/>
        <end position="893"/>
    </location>
</feature>
<evidence type="ECO:0000256" key="1">
    <source>
        <dbReference type="SAM" id="Coils"/>
    </source>
</evidence>
<sequence>MVNYKRKFIKCDPQLESRIDNLMAGVFSDILSRLPLESILVCKLVCKSWYAAIKDPAFIGVHLSRSKSQLILVPQGRKEISEATIQIRLVDVEERVTRRIPIHKMPWGNIKVMSSFNGLLCIGTLDGRLDPLCLWNPITGEYMRLPSSDSKQRTLSEYVATVGFDSSTRRYKVFRYYKFRRGDKESRLEILSFGQSVWRGINVQTHGWNASGALFCNGDFYLQMVRKSAKKSWDICIVALDFRRENVQAIALPENGDKPREKKPRVEMLELEGCLALLEHDHNLLKKWVLMGDKVGELYFHENCTQIYDTRIKWDRKSFFETLRPLDEESFLWWLSTWKNVNGDCFVRFSPGSEPICPLFLVTCEVRARLIFLVTAYLHISRLQQTLESLLTLSIHPSRIMVKKRVIPWGDEGEGVDCPPNPRWGVGALTAHVDPIDARVLIPYKKRPKPISPHILGPSFKAKERIKKVTKNHIRATDRAVDRSMDNFYHVQFCNSYYWIEETNIAGESDDSSEYMSTEEIEEVEEMEEDDEDDDVPLFSRKKKFERAKSGQSKPAKRLATEVGASAAPSGLPEKDKETFIAPIDQHGASLTTQDLGGITIDLTQESDSNEGSPPNDNVSSGNPVDEPTDAEAISGEGPQIVATPQSVFSPQQVVDRGTSKVRKILVKIPATIHYNQSSNISPPISPTTKTCLPAEIHSPPVASPVKGLETNPTPHVQTTAISSMPESSIVLIIPSSPSITEIGATGILTAQQDINQKFQQLQKAINAFSWPSMGTSTSTSTSNVDVATILDVFKSLPSHRLSDVLANEDALLKINDLVDTLADNTSDLNDISLVSTSWRQGMGIKSNTQVVDKDIDALNARIQERHQVSLDIKEIEAEKKELDMRMTALNKKEQSLFERQSAVYQEAVNLASAMEEPLKKRARTDSQLVFTYKIIYRVENHWKDIQTAFDSEGCKVGEIPLGFMEGWSPVIMGSCNGMLCLATTRKLDPAAVWNPMTCDYLILPESKSVRPVLHHFLGIGFDSFMERYKVVRVFYDSHGSHTFTFEIITLGESSWRHLDTPSGILEIGTGAAVFVDGYFSWIIISEEVQGCDGIQILSLDIVEEKFQTLSLLPVVKFPLSEPEGIDLSLLYSGGFLTLTAFGQRVPGKRRRRRGYQLMHSGLGSVTPVLFHGRESANSVT</sequence>
<organism evidence="4 5">
    <name type="scientific">Escallonia rubra</name>
    <dbReference type="NCBI Taxonomy" id="112253"/>
    <lineage>
        <taxon>Eukaryota</taxon>
        <taxon>Viridiplantae</taxon>
        <taxon>Streptophyta</taxon>
        <taxon>Embryophyta</taxon>
        <taxon>Tracheophyta</taxon>
        <taxon>Spermatophyta</taxon>
        <taxon>Magnoliopsida</taxon>
        <taxon>eudicotyledons</taxon>
        <taxon>Gunneridae</taxon>
        <taxon>Pentapetalae</taxon>
        <taxon>asterids</taxon>
        <taxon>campanulids</taxon>
        <taxon>Escalloniales</taxon>
        <taxon>Escalloniaceae</taxon>
        <taxon>Escallonia</taxon>
    </lineage>
</organism>
<accession>A0AA88SP22</accession>
<dbReference type="InterPro" id="IPR036047">
    <property type="entry name" value="F-box-like_dom_sf"/>
</dbReference>
<dbReference type="EMBL" id="JAVXUO010000069">
    <property type="protein sequence ID" value="KAK2995710.1"/>
    <property type="molecule type" value="Genomic_DNA"/>
</dbReference>
<dbReference type="InterPro" id="IPR006527">
    <property type="entry name" value="F-box-assoc_dom_typ1"/>
</dbReference>
<dbReference type="InterPro" id="IPR013187">
    <property type="entry name" value="F-box-assoc_dom_typ3"/>
</dbReference>
<dbReference type="AlphaFoldDB" id="A0AA88SP22"/>
<feature type="compositionally biased region" description="Polar residues" evidence="2">
    <location>
        <begin position="604"/>
        <end position="623"/>
    </location>
</feature>
<dbReference type="InterPro" id="IPR050796">
    <property type="entry name" value="SCF_F-box_component"/>
</dbReference>
<gene>
    <name evidence="4" type="ORF">RJ640_020176</name>
</gene>
<dbReference type="PANTHER" id="PTHR31672">
    <property type="entry name" value="BNACNNG10540D PROTEIN"/>
    <property type="match status" value="1"/>
</dbReference>
<feature type="region of interest" description="Disordered" evidence="2">
    <location>
        <begin position="604"/>
        <end position="633"/>
    </location>
</feature>
<feature type="domain" description="F-box" evidence="3">
    <location>
        <begin position="22"/>
        <end position="63"/>
    </location>
</feature>
<feature type="compositionally biased region" description="Acidic residues" evidence="2">
    <location>
        <begin position="509"/>
        <end position="536"/>
    </location>
</feature>
<evidence type="ECO:0000313" key="4">
    <source>
        <dbReference type="EMBL" id="KAK2995710.1"/>
    </source>
</evidence>
<dbReference type="SMART" id="SM00256">
    <property type="entry name" value="FBOX"/>
    <property type="match status" value="1"/>
</dbReference>
<reference evidence="4" key="1">
    <citation type="submission" date="2022-12" db="EMBL/GenBank/DDBJ databases">
        <title>Draft genome assemblies for two species of Escallonia (Escalloniales).</title>
        <authorList>
            <person name="Chanderbali A."/>
            <person name="Dervinis C."/>
            <person name="Anghel I."/>
            <person name="Soltis D."/>
            <person name="Soltis P."/>
            <person name="Zapata F."/>
        </authorList>
    </citation>
    <scope>NUCLEOTIDE SEQUENCE</scope>
    <source>
        <strain evidence="4">UCBG92.1500</strain>
        <tissue evidence="4">Leaf</tissue>
    </source>
</reference>
<dbReference type="Pfam" id="PF00646">
    <property type="entry name" value="F-box"/>
    <property type="match status" value="1"/>
</dbReference>